<evidence type="ECO:0000313" key="3">
    <source>
        <dbReference type="Proteomes" id="UP000828390"/>
    </source>
</evidence>
<reference evidence="2" key="1">
    <citation type="journal article" date="2019" name="bioRxiv">
        <title>The Genome of the Zebra Mussel, Dreissena polymorpha: A Resource for Invasive Species Research.</title>
        <authorList>
            <person name="McCartney M.A."/>
            <person name="Auch B."/>
            <person name="Kono T."/>
            <person name="Mallez S."/>
            <person name="Zhang Y."/>
            <person name="Obille A."/>
            <person name="Becker A."/>
            <person name="Abrahante J.E."/>
            <person name="Garbe J."/>
            <person name="Badalamenti J.P."/>
            <person name="Herman A."/>
            <person name="Mangelson H."/>
            <person name="Liachko I."/>
            <person name="Sullivan S."/>
            <person name="Sone E.D."/>
            <person name="Koren S."/>
            <person name="Silverstein K.A.T."/>
            <person name="Beckman K.B."/>
            <person name="Gohl D.M."/>
        </authorList>
    </citation>
    <scope>NUCLEOTIDE SEQUENCE</scope>
    <source>
        <strain evidence="2">Duluth1</strain>
        <tissue evidence="2">Whole animal</tissue>
    </source>
</reference>
<organism evidence="2 3">
    <name type="scientific">Dreissena polymorpha</name>
    <name type="common">Zebra mussel</name>
    <name type="synonym">Mytilus polymorpha</name>
    <dbReference type="NCBI Taxonomy" id="45954"/>
    <lineage>
        <taxon>Eukaryota</taxon>
        <taxon>Metazoa</taxon>
        <taxon>Spiralia</taxon>
        <taxon>Lophotrochozoa</taxon>
        <taxon>Mollusca</taxon>
        <taxon>Bivalvia</taxon>
        <taxon>Autobranchia</taxon>
        <taxon>Heteroconchia</taxon>
        <taxon>Euheterodonta</taxon>
        <taxon>Imparidentia</taxon>
        <taxon>Neoheterodontei</taxon>
        <taxon>Myida</taxon>
        <taxon>Dreissenoidea</taxon>
        <taxon>Dreissenidae</taxon>
        <taxon>Dreissena</taxon>
    </lineage>
</organism>
<proteinExistence type="predicted"/>
<comment type="caution">
    <text evidence="2">The sequence shown here is derived from an EMBL/GenBank/DDBJ whole genome shotgun (WGS) entry which is preliminary data.</text>
</comment>
<evidence type="ECO:0000256" key="1">
    <source>
        <dbReference type="SAM" id="SignalP"/>
    </source>
</evidence>
<gene>
    <name evidence="2" type="ORF">DPMN_130881</name>
</gene>
<name>A0A9D4H8G0_DREPO</name>
<dbReference type="AlphaFoldDB" id="A0A9D4H8G0"/>
<sequence length="162" mass="18475">MYKLTVVSLFLWVLTLSYAQTQRNRFTEYLLRSKKFDPFGNLPKSQFYSDPFGNLPEPQFYSKNEQDESSFSMPDAVHAPLNFIAPPYPISSRMSSPRNKVPLPPAMFAMSTISLPKLTPIMKMAVIRGIFQAMMEMHLCGSLGYANYQCMAFAFGLYDPLI</sequence>
<feature type="signal peptide" evidence="1">
    <location>
        <begin position="1"/>
        <end position="19"/>
    </location>
</feature>
<dbReference type="EMBL" id="JAIWYP010000005">
    <property type="protein sequence ID" value="KAH3828896.1"/>
    <property type="molecule type" value="Genomic_DNA"/>
</dbReference>
<dbReference type="Proteomes" id="UP000828390">
    <property type="component" value="Unassembled WGS sequence"/>
</dbReference>
<feature type="chain" id="PRO_5039616797" evidence="1">
    <location>
        <begin position="20"/>
        <end position="162"/>
    </location>
</feature>
<reference evidence="2" key="2">
    <citation type="submission" date="2020-11" db="EMBL/GenBank/DDBJ databases">
        <authorList>
            <person name="McCartney M.A."/>
            <person name="Auch B."/>
            <person name="Kono T."/>
            <person name="Mallez S."/>
            <person name="Becker A."/>
            <person name="Gohl D.M."/>
            <person name="Silverstein K.A.T."/>
            <person name="Koren S."/>
            <person name="Bechman K.B."/>
            <person name="Herman A."/>
            <person name="Abrahante J.E."/>
            <person name="Garbe J."/>
        </authorList>
    </citation>
    <scope>NUCLEOTIDE SEQUENCE</scope>
    <source>
        <strain evidence="2">Duluth1</strain>
        <tissue evidence="2">Whole animal</tissue>
    </source>
</reference>
<accession>A0A9D4H8G0</accession>
<keyword evidence="1" id="KW-0732">Signal</keyword>
<protein>
    <submittedName>
        <fullName evidence="2">Uncharacterized protein</fullName>
    </submittedName>
</protein>
<keyword evidence="3" id="KW-1185">Reference proteome</keyword>
<evidence type="ECO:0000313" key="2">
    <source>
        <dbReference type="EMBL" id="KAH3828896.1"/>
    </source>
</evidence>